<proteinExistence type="predicted"/>
<evidence type="ECO:0000313" key="2">
    <source>
        <dbReference type="Proteomes" id="UP000000707"/>
    </source>
</evidence>
<evidence type="ECO:0000313" key="1">
    <source>
        <dbReference type="EMBL" id="EGV61355.1"/>
    </source>
</evidence>
<dbReference type="OrthoDB" id="9994419at2759"/>
<dbReference type="HOGENOM" id="CLU_015160_1_0_1"/>
<protein>
    <submittedName>
        <fullName evidence="1">RNI-like protein</fullName>
    </submittedName>
</protein>
<dbReference type="AlphaFoldDB" id="G3B9Y7"/>
<dbReference type="GO" id="GO:0031146">
    <property type="term" value="P:SCF-dependent proteasomal ubiquitin-dependent protein catabolic process"/>
    <property type="evidence" value="ECO:0007669"/>
    <property type="project" value="TreeGrafter"/>
</dbReference>
<dbReference type="PANTHER" id="PTHR13318">
    <property type="entry name" value="PARTNER OF PAIRED, ISOFORM B-RELATED"/>
    <property type="match status" value="1"/>
</dbReference>
<dbReference type="InterPro" id="IPR032675">
    <property type="entry name" value="LRR_dom_sf"/>
</dbReference>
<dbReference type="GO" id="GO:0019005">
    <property type="term" value="C:SCF ubiquitin ligase complex"/>
    <property type="evidence" value="ECO:0007669"/>
    <property type="project" value="TreeGrafter"/>
</dbReference>
<keyword evidence="2" id="KW-1185">Reference proteome</keyword>
<gene>
    <name evidence="1" type="ORF">CANTEDRAFT_107542</name>
</gene>
<reference evidence="1 2" key="1">
    <citation type="journal article" date="2011" name="Proc. Natl. Acad. Sci. U.S.A.">
        <title>Comparative genomics of xylose-fermenting fungi for enhanced biofuel production.</title>
        <authorList>
            <person name="Wohlbach D.J."/>
            <person name="Kuo A."/>
            <person name="Sato T.K."/>
            <person name="Potts K.M."/>
            <person name="Salamov A.A."/>
            <person name="LaButti K.M."/>
            <person name="Sun H."/>
            <person name="Clum A."/>
            <person name="Pangilinan J.L."/>
            <person name="Lindquist E.A."/>
            <person name="Lucas S."/>
            <person name="Lapidus A."/>
            <person name="Jin M."/>
            <person name="Gunawan C."/>
            <person name="Balan V."/>
            <person name="Dale B.E."/>
            <person name="Jeffries T.W."/>
            <person name="Zinkel R."/>
            <person name="Barry K.W."/>
            <person name="Grigoriev I.V."/>
            <person name="Gasch A.P."/>
        </authorList>
    </citation>
    <scope>NUCLEOTIDE SEQUENCE [LARGE SCALE GENOMIC DNA]</scope>
    <source>
        <strain evidence="2">ATCC 10573 / BCRC 21748 / CBS 615 / JCM 9827 / NBRC 10315 / NRRL Y-1498 / VKM Y-70</strain>
    </source>
</reference>
<name>G3B9Y7_CANTC</name>
<accession>G3B9Y7</accession>
<dbReference type="EMBL" id="GL996527">
    <property type="protein sequence ID" value="EGV61355.1"/>
    <property type="molecule type" value="Genomic_DNA"/>
</dbReference>
<dbReference type="Gene3D" id="3.80.10.10">
    <property type="entry name" value="Ribonuclease Inhibitor"/>
    <property type="match status" value="1"/>
</dbReference>
<organism evidence="2">
    <name type="scientific">Candida tenuis (strain ATCC 10573 / BCRC 21748 / CBS 615 / JCM 9827 / NBRC 10315 / NRRL Y-1498 / VKM Y-70)</name>
    <name type="common">Yeast</name>
    <name type="synonym">Yamadazyma tenuis</name>
    <dbReference type="NCBI Taxonomy" id="590646"/>
    <lineage>
        <taxon>Eukaryota</taxon>
        <taxon>Fungi</taxon>
        <taxon>Dikarya</taxon>
        <taxon>Ascomycota</taxon>
        <taxon>Saccharomycotina</taxon>
        <taxon>Pichiomycetes</taxon>
        <taxon>Debaryomycetaceae</taxon>
        <taxon>Yamadazyma</taxon>
    </lineage>
</organism>
<dbReference type="Proteomes" id="UP000000707">
    <property type="component" value="Unassembled WGS sequence"/>
</dbReference>
<dbReference type="SUPFAM" id="SSF52047">
    <property type="entry name" value="RNI-like"/>
    <property type="match status" value="1"/>
</dbReference>
<sequence length="404" mass="46741">MNQEIQMVTSRTIFTSLTKTPNLIEFLASENIQDDMNVDVLNYLFNELPNLQSLDFCGASSKAFYEAFRGLTIDKPLKKLFKVSFHDCSNLSVDIFEKILPHLVNLRRLDLTHTSVNSSLLLNYLPNSCNLTHLSLSRCSKLTTRDLINFLVNHPSVANNQLQWLNLSVDSNVVTPLNSNYLFFTLKHMNASNLQYLNLKGLPITEKLLTLINMKFQNLKTLSIAFSSIDFEFLFEFLLSTPCLAHIDLTGCKLTKAQILQLITIPHLSSLECESQTLKDLTNNESQFIRRDSLVWRFHDNNGRRAWIYRLESTDDQYKQIQQFGKILNLNLTYYDLNTGEKIVTKNLRPRFLKYVGKKINCSVGFQNLQCCKHKKYLNNSYDEDVWPGKFCETGIYNYYSLNI</sequence>